<protein>
    <submittedName>
        <fullName evidence="2">Putative CRISPR-associated protein, APE2256 family</fullName>
    </submittedName>
</protein>
<evidence type="ECO:0000313" key="3">
    <source>
        <dbReference type="Proteomes" id="UP000008561"/>
    </source>
</evidence>
<dbReference type="AlphaFoldDB" id="A8ZV94"/>
<name>A8ZV94_DESOH</name>
<dbReference type="CDD" id="cd09742">
    <property type="entry name" value="Csm6_III-A"/>
    <property type="match status" value="1"/>
</dbReference>
<organism evidence="2 3">
    <name type="scientific">Desulfosudis oleivorans (strain DSM 6200 / JCM 39069 / Hxd3)</name>
    <name type="common">Desulfococcus oleovorans</name>
    <dbReference type="NCBI Taxonomy" id="96561"/>
    <lineage>
        <taxon>Bacteria</taxon>
        <taxon>Pseudomonadati</taxon>
        <taxon>Thermodesulfobacteriota</taxon>
        <taxon>Desulfobacteria</taxon>
        <taxon>Desulfobacterales</taxon>
        <taxon>Desulfosudaceae</taxon>
        <taxon>Desulfosudis</taxon>
    </lineage>
</organism>
<dbReference type="Proteomes" id="UP000008561">
    <property type="component" value="Chromosome"/>
</dbReference>
<dbReference type="STRING" id="96561.Dole_0745"/>
<dbReference type="Gene3D" id="3.40.50.10770">
    <property type="entry name" value="Hypothetical protein VC1899 like domain (Restriction endonuclease-like)"/>
    <property type="match status" value="1"/>
</dbReference>
<dbReference type="KEGG" id="dol:Dole_0745"/>
<dbReference type="OrthoDB" id="5491048at2"/>
<keyword evidence="3" id="KW-1185">Reference proteome</keyword>
<evidence type="ECO:0000259" key="1">
    <source>
        <dbReference type="Pfam" id="PF09651"/>
    </source>
</evidence>
<dbReference type="InterPro" id="IPR013442">
    <property type="entry name" value="SSO1393-like"/>
</dbReference>
<gene>
    <name evidence="2" type="ordered locus">Dole_0745</name>
</gene>
<dbReference type="eggNOG" id="COG4006">
    <property type="taxonomic scope" value="Bacteria"/>
</dbReference>
<dbReference type="NCBIfam" id="TIGR02619">
    <property type="entry name" value="putative CRISPR-associated protein, APE2256 family"/>
    <property type="match status" value="1"/>
</dbReference>
<feature type="domain" description="CRISPR system ring nuclease SSO1393-like" evidence="1">
    <location>
        <begin position="51"/>
        <end position="187"/>
    </location>
</feature>
<reference evidence="2 3" key="1">
    <citation type="submission" date="2007-10" db="EMBL/GenBank/DDBJ databases">
        <title>Complete sequence of Desulfococcus oleovorans Hxd3.</title>
        <authorList>
            <consortium name="US DOE Joint Genome Institute"/>
            <person name="Copeland A."/>
            <person name="Lucas S."/>
            <person name="Lapidus A."/>
            <person name="Barry K."/>
            <person name="Glavina del Rio T."/>
            <person name="Dalin E."/>
            <person name="Tice H."/>
            <person name="Pitluck S."/>
            <person name="Kiss H."/>
            <person name="Brettin T."/>
            <person name="Bruce D."/>
            <person name="Detter J.C."/>
            <person name="Han C."/>
            <person name="Schmutz J."/>
            <person name="Larimer F."/>
            <person name="Land M."/>
            <person name="Hauser L."/>
            <person name="Kyrpides N."/>
            <person name="Kim E."/>
            <person name="Wawrik B."/>
            <person name="Richardson P."/>
        </authorList>
    </citation>
    <scope>NUCLEOTIDE SEQUENCE [LARGE SCALE GENOMIC DNA]</scope>
    <source>
        <strain evidence="3">DSM 6200 / JCM 39069 / Hxd3</strain>
    </source>
</reference>
<accession>A8ZV94</accession>
<dbReference type="HOGENOM" id="CLU_747889_0_0_7"/>
<dbReference type="EMBL" id="CP000859">
    <property type="protein sequence ID" value="ABW66555.1"/>
    <property type="molecule type" value="Genomic_DNA"/>
</dbReference>
<sequence>MKHVLVCTVGTSLKKNLAHAPDEKLKEWIGSANVQGIVSELSVIDPADRLNGAEINSITGILEKGLLDQRNALYLLVSDTEDGALTGRILKAYYENSKNPRRFDKVETVTLEGLSDRSVFDFRTKGLRNLVKAIAEIVKRHGAESVLINATGGYKAQISFAGMIGQALEIPVCYLFEKFSEVIALPPQPISLDLGFWLANASLFFDLAGDGLDKNPADADPRFAGLIDEIEVDNTRLVGLSATGQLFHEMFCFRFQQQRGRLLPPDAGIAPDAKVIKYEDSNKGRHSGLEPWLKKLCGAPYVKRIYTHYHHYSLPLKNYFRPSAKGDFCQVEGSFSDGHATTKFDIVTTAKTADQRDAVIADLSSRFV</sequence>
<dbReference type="Pfam" id="PF09651">
    <property type="entry name" value="Cas_APE2256"/>
    <property type="match status" value="1"/>
</dbReference>
<proteinExistence type="predicted"/>
<dbReference type="RefSeq" id="WP_012174173.1">
    <property type="nucleotide sequence ID" value="NC_009943.1"/>
</dbReference>
<evidence type="ECO:0000313" key="2">
    <source>
        <dbReference type="EMBL" id="ABW66555.1"/>
    </source>
</evidence>